<evidence type="ECO:0000313" key="1">
    <source>
        <dbReference type="EMBL" id="UOG77027.1"/>
    </source>
</evidence>
<evidence type="ECO:0008006" key="3">
    <source>
        <dbReference type="Google" id="ProtNLM"/>
    </source>
</evidence>
<proteinExistence type="predicted"/>
<dbReference type="RefSeq" id="WP_243802446.1">
    <property type="nucleotide sequence ID" value="NZ_CP094669.1"/>
</dbReference>
<reference evidence="1 2" key="1">
    <citation type="submission" date="2022-03" db="EMBL/GenBank/DDBJ databases">
        <title>Hymenobactersp. isolated from the air.</title>
        <authorList>
            <person name="Won M."/>
            <person name="Kwon S.-W."/>
        </authorList>
    </citation>
    <scope>NUCLEOTIDE SEQUENCE [LARGE SCALE GENOMIC DNA]</scope>
    <source>
        <strain evidence="1 2">KACC 21982</strain>
    </source>
</reference>
<sequence length="137" mass="14715">MLTCYQVAAQAVPVASPDSGSLAGAVQAARLRYRTDAPESRLLNEVAYVNHASGTVQGQREFFAPRYASAQQQQNPQPDRRNLLHWQPTITLSPGATQELTFYTSDQAGRYLAVVQGLAADGQAGSTSIVLEVKPAL</sequence>
<organism evidence="1 2">
    <name type="scientific">Hymenobacter tibetensis</name>
    <dbReference type="NCBI Taxonomy" id="497967"/>
    <lineage>
        <taxon>Bacteria</taxon>
        <taxon>Pseudomonadati</taxon>
        <taxon>Bacteroidota</taxon>
        <taxon>Cytophagia</taxon>
        <taxon>Cytophagales</taxon>
        <taxon>Hymenobacteraceae</taxon>
        <taxon>Hymenobacter</taxon>
    </lineage>
</organism>
<accession>A0ABY4D4A0</accession>
<gene>
    <name evidence="1" type="ORF">MTX78_10585</name>
</gene>
<protein>
    <recommendedName>
        <fullName evidence="3">DUF2808 domain-containing protein</fullName>
    </recommendedName>
</protein>
<evidence type="ECO:0000313" key="2">
    <source>
        <dbReference type="Proteomes" id="UP000831113"/>
    </source>
</evidence>
<keyword evidence="2" id="KW-1185">Reference proteome</keyword>
<dbReference type="EMBL" id="CP094669">
    <property type="protein sequence ID" value="UOG77027.1"/>
    <property type="molecule type" value="Genomic_DNA"/>
</dbReference>
<dbReference type="Proteomes" id="UP000831113">
    <property type="component" value="Chromosome"/>
</dbReference>
<name>A0ABY4D4A0_9BACT</name>